<comment type="similarity">
    <text evidence="2">Belongs to the krueppel C2H2-type zinc-finger protein family.</text>
</comment>
<dbReference type="InParanoid" id="A0A6P7Y7I4"/>
<dbReference type="InterPro" id="IPR013087">
    <property type="entry name" value="Znf_C2H2_type"/>
</dbReference>
<keyword evidence="8" id="KW-0238">DNA-binding</keyword>
<dbReference type="Gene3D" id="6.10.140.140">
    <property type="match status" value="1"/>
</dbReference>
<evidence type="ECO:0000256" key="3">
    <source>
        <dbReference type="ARBA" id="ARBA00022723"/>
    </source>
</evidence>
<name>A0A6P7Y7I4_9AMPH</name>
<evidence type="ECO:0000256" key="7">
    <source>
        <dbReference type="ARBA" id="ARBA00023015"/>
    </source>
</evidence>
<dbReference type="FunFam" id="3.30.160.60:FF:002343">
    <property type="entry name" value="Zinc finger protein 33A"/>
    <property type="match status" value="3"/>
</dbReference>
<dbReference type="GeneID" id="115471375"/>
<feature type="domain" description="C2H2-type" evidence="13">
    <location>
        <begin position="530"/>
        <end position="557"/>
    </location>
</feature>
<dbReference type="GO" id="GO:0005634">
    <property type="term" value="C:nucleus"/>
    <property type="evidence" value="ECO:0007669"/>
    <property type="project" value="UniProtKB-SubCell"/>
</dbReference>
<keyword evidence="15" id="KW-1185">Reference proteome</keyword>
<feature type="domain" description="C2H2-type" evidence="13">
    <location>
        <begin position="414"/>
        <end position="441"/>
    </location>
</feature>
<feature type="region of interest" description="Disordered" evidence="12">
    <location>
        <begin position="180"/>
        <end position="210"/>
    </location>
</feature>
<dbReference type="SMART" id="SM00355">
    <property type="entry name" value="ZnF_C2H2"/>
    <property type="match status" value="8"/>
</dbReference>
<evidence type="ECO:0000256" key="10">
    <source>
        <dbReference type="ARBA" id="ARBA00023242"/>
    </source>
</evidence>
<evidence type="ECO:0000259" key="13">
    <source>
        <dbReference type="PROSITE" id="PS50157"/>
    </source>
</evidence>
<dbReference type="GO" id="GO:0000981">
    <property type="term" value="F:DNA-binding transcription factor activity, RNA polymerase II-specific"/>
    <property type="evidence" value="ECO:0007669"/>
    <property type="project" value="TreeGrafter"/>
</dbReference>
<feature type="domain" description="C2H2-type" evidence="13">
    <location>
        <begin position="474"/>
        <end position="501"/>
    </location>
</feature>
<feature type="domain" description="C2H2-type" evidence="13">
    <location>
        <begin position="386"/>
        <end position="413"/>
    </location>
</feature>
<evidence type="ECO:0000256" key="6">
    <source>
        <dbReference type="ARBA" id="ARBA00022833"/>
    </source>
</evidence>
<dbReference type="Gene3D" id="3.30.160.60">
    <property type="entry name" value="Classic Zinc Finger"/>
    <property type="match status" value="9"/>
</dbReference>
<dbReference type="FunFam" id="3.30.160.60:FF:000739">
    <property type="entry name" value="Zgc:171418 protein"/>
    <property type="match status" value="1"/>
</dbReference>
<feature type="compositionally biased region" description="Acidic residues" evidence="12">
    <location>
        <begin position="181"/>
        <end position="194"/>
    </location>
</feature>
<feature type="domain" description="C2H2-type" evidence="13">
    <location>
        <begin position="358"/>
        <end position="385"/>
    </location>
</feature>
<dbReference type="CDD" id="cd07765">
    <property type="entry name" value="KRAB_A-box"/>
    <property type="match status" value="1"/>
</dbReference>
<dbReference type="PROSITE" id="PS50805">
    <property type="entry name" value="KRAB"/>
    <property type="match status" value="1"/>
</dbReference>
<protein>
    <submittedName>
        <fullName evidence="16">Zinc finger protein 300-like isoform X1</fullName>
    </submittedName>
</protein>
<dbReference type="GO" id="GO:0003677">
    <property type="term" value="F:DNA binding"/>
    <property type="evidence" value="ECO:0007669"/>
    <property type="project" value="UniProtKB-KW"/>
</dbReference>
<proteinExistence type="inferred from homology"/>
<dbReference type="InterPro" id="IPR036051">
    <property type="entry name" value="KRAB_dom_sf"/>
</dbReference>
<dbReference type="PANTHER" id="PTHR24394">
    <property type="entry name" value="ZINC FINGER PROTEIN"/>
    <property type="match status" value="1"/>
</dbReference>
<evidence type="ECO:0000256" key="8">
    <source>
        <dbReference type="ARBA" id="ARBA00023125"/>
    </source>
</evidence>
<keyword evidence="3" id="KW-0479">Metal-binding</keyword>
<dbReference type="AlphaFoldDB" id="A0A6P7Y7I4"/>
<gene>
    <name evidence="16" type="primary">LOC115471375</name>
</gene>
<evidence type="ECO:0000256" key="1">
    <source>
        <dbReference type="ARBA" id="ARBA00004123"/>
    </source>
</evidence>
<dbReference type="FunFam" id="3.30.160.60:FF:003287">
    <property type="entry name" value="Zgc:113343"/>
    <property type="match status" value="1"/>
</dbReference>
<evidence type="ECO:0000259" key="14">
    <source>
        <dbReference type="PROSITE" id="PS50805"/>
    </source>
</evidence>
<evidence type="ECO:0000256" key="5">
    <source>
        <dbReference type="ARBA" id="ARBA00022771"/>
    </source>
</evidence>
<reference evidence="16" key="1">
    <citation type="submission" date="2025-08" db="UniProtKB">
        <authorList>
            <consortium name="RefSeq"/>
        </authorList>
    </citation>
    <scope>IDENTIFICATION</scope>
</reference>
<dbReference type="SUPFAM" id="SSF109640">
    <property type="entry name" value="KRAB domain (Kruppel-associated box)"/>
    <property type="match status" value="1"/>
</dbReference>
<keyword evidence="5 11" id="KW-0863">Zinc-finger</keyword>
<feature type="domain" description="C2H2-type" evidence="13">
    <location>
        <begin position="502"/>
        <end position="529"/>
    </location>
</feature>
<dbReference type="PANTHER" id="PTHR24394:SF48">
    <property type="entry name" value="ZINC FINGER PROTEIN 771"/>
    <property type="match status" value="1"/>
</dbReference>
<dbReference type="KEGG" id="muo:115471375"/>
<dbReference type="OrthoDB" id="9896200at2759"/>
<comment type="subcellular location">
    <subcellularLocation>
        <location evidence="1">Nucleus</location>
    </subcellularLocation>
</comment>
<keyword evidence="10" id="KW-0539">Nucleus</keyword>
<dbReference type="SUPFAM" id="SSF57667">
    <property type="entry name" value="beta-beta-alpha zinc fingers"/>
    <property type="match status" value="5"/>
</dbReference>
<keyword evidence="6" id="KW-0862">Zinc</keyword>
<evidence type="ECO:0000256" key="11">
    <source>
        <dbReference type="PROSITE-ProRule" id="PRU00042"/>
    </source>
</evidence>
<dbReference type="Proteomes" id="UP000515156">
    <property type="component" value="Chromosome 1"/>
</dbReference>
<dbReference type="Pfam" id="PF00096">
    <property type="entry name" value="zf-C2H2"/>
    <property type="match status" value="6"/>
</dbReference>
<keyword evidence="9" id="KW-0804">Transcription</keyword>
<dbReference type="RefSeq" id="XP_030060936.1">
    <property type="nucleotide sequence ID" value="XM_030205076.1"/>
</dbReference>
<evidence type="ECO:0000313" key="16">
    <source>
        <dbReference type="RefSeq" id="XP_030060936.1"/>
    </source>
</evidence>
<dbReference type="InterPro" id="IPR036236">
    <property type="entry name" value="Znf_C2H2_sf"/>
</dbReference>
<keyword evidence="4" id="KW-0677">Repeat</keyword>
<dbReference type="PROSITE" id="PS00028">
    <property type="entry name" value="ZINC_FINGER_C2H2_1"/>
    <property type="match status" value="6"/>
</dbReference>
<keyword evidence="7" id="KW-0805">Transcription regulation</keyword>
<evidence type="ECO:0000256" key="2">
    <source>
        <dbReference type="ARBA" id="ARBA00006991"/>
    </source>
</evidence>
<dbReference type="Pfam" id="PF01352">
    <property type="entry name" value="KRAB"/>
    <property type="match status" value="1"/>
</dbReference>
<dbReference type="GO" id="GO:0008270">
    <property type="term" value="F:zinc ion binding"/>
    <property type="evidence" value="ECO:0007669"/>
    <property type="project" value="UniProtKB-KW"/>
</dbReference>
<dbReference type="InterPro" id="IPR001909">
    <property type="entry name" value="KRAB"/>
</dbReference>
<accession>A0A6P7Y7I4</accession>
<dbReference type="PROSITE" id="PS50157">
    <property type="entry name" value="ZINC_FINGER_C2H2_2"/>
    <property type="match status" value="7"/>
</dbReference>
<evidence type="ECO:0000256" key="9">
    <source>
        <dbReference type="ARBA" id="ARBA00023163"/>
    </source>
</evidence>
<feature type="region of interest" description="Disordered" evidence="12">
    <location>
        <begin position="143"/>
        <end position="163"/>
    </location>
</feature>
<dbReference type="FunFam" id="3.30.160.60:FF:002604">
    <property type="entry name" value="Zinc finger protein 715"/>
    <property type="match status" value="1"/>
</dbReference>
<evidence type="ECO:0000313" key="15">
    <source>
        <dbReference type="Proteomes" id="UP000515156"/>
    </source>
</evidence>
<organism evidence="15 16">
    <name type="scientific">Microcaecilia unicolor</name>
    <dbReference type="NCBI Taxonomy" id="1415580"/>
    <lineage>
        <taxon>Eukaryota</taxon>
        <taxon>Metazoa</taxon>
        <taxon>Chordata</taxon>
        <taxon>Craniata</taxon>
        <taxon>Vertebrata</taxon>
        <taxon>Euteleostomi</taxon>
        <taxon>Amphibia</taxon>
        <taxon>Gymnophiona</taxon>
        <taxon>Siphonopidae</taxon>
        <taxon>Microcaecilia</taxon>
    </lineage>
</organism>
<evidence type="ECO:0000256" key="4">
    <source>
        <dbReference type="ARBA" id="ARBA00022737"/>
    </source>
</evidence>
<sequence>MSALVSDQASVTFKDVAAYFLEMEWDILGEWQKELYRKIIKEIHDILTSRGYSIVNPDVIFKIKKEDEKYFTQHFEQDGKENLNDPPKSLPIVTSVFSLSVKQEEDFPLMHRPESEMSEQTHPSVTSFYNVKPDVLIRFEQEGFGTEPQGPEDRGNLTTTGTYSQSYTAEPTVEILKMEEDPVSDQLEGEEEDTDTRSYDGFGNKSKRMRECDGHQREEWRHKDSPDPSFDCLEGTSRVILPSIKENIPKGERPNVYIEQERNSFHFANLKQDQRISGETLLQSAVFEEKFIGKSNLTGQKTINGEDKPFYCTEYGKYFTCSVNDTNFSQIFELRRHELINTRKKQIHKMNLKSTKLFKCSVCDKSFTQNNNLRIHGRIHIGGKLYKCPECDKSVHQKYTLTIHERIHTGEKPVNCSEYDNCFHSKSDIRKHERIHTGEKPFKCFEYDKRFTQSFTQKDHISIHEIIQNGEKRFKCSGCDKSFSRKDYLSIHERIHTGEKPYKCSRCDKSFSRKDSLRMHERIHTGEKPFKCTGCDKSFTRKNDLRIHERIHTGEKPFKCSECDKSFNRKDHLGLHERIHTGEKHFNCSKCDKSFS</sequence>
<evidence type="ECO:0000256" key="12">
    <source>
        <dbReference type="SAM" id="MobiDB-lite"/>
    </source>
</evidence>
<feature type="domain" description="KRAB" evidence="14">
    <location>
        <begin position="11"/>
        <end position="82"/>
    </location>
</feature>
<feature type="domain" description="C2H2-type" evidence="13">
    <location>
        <begin position="558"/>
        <end position="585"/>
    </location>
</feature>
<dbReference type="FunFam" id="3.30.160.60:FF:000624">
    <property type="entry name" value="zinc finger protein 697"/>
    <property type="match status" value="1"/>
</dbReference>
<dbReference type="SMART" id="SM00349">
    <property type="entry name" value="KRAB"/>
    <property type="match status" value="1"/>
</dbReference>